<gene>
    <name evidence="1" type="ORF">PQ465_01855</name>
</gene>
<accession>A0ABY7WHQ6</accession>
<dbReference type="Gene3D" id="3.40.50.300">
    <property type="entry name" value="P-loop containing nucleotide triphosphate hydrolases"/>
    <property type="match status" value="1"/>
</dbReference>
<dbReference type="SUPFAM" id="SSF52540">
    <property type="entry name" value="P-loop containing nucleoside triphosphate hydrolases"/>
    <property type="match status" value="1"/>
</dbReference>
<dbReference type="PANTHER" id="PTHR39206">
    <property type="entry name" value="SLL8004 PROTEIN"/>
    <property type="match status" value="1"/>
</dbReference>
<proteinExistence type="predicted"/>
<dbReference type="PANTHER" id="PTHR39206:SF1">
    <property type="entry name" value="SLL8004 PROTEIN"/>
    <property type="match status" value="1"/>
</dbReference>
<evidence type="ECO:0000313" key="1">
    <source>
        <dbReference type="EMBL" id="WDF69136.1"/>
    </source>
</evidence>
<organism evidence="1 2">
    <name type="scientific">Sphingobacterium oryzagri</name>
    <dbReference type="NCBI Taxonomy" id="3025669"/>
    <lineage>
        <taxon>Bacteria</taxon>
        <taxon>Pseudomonadati</taxon>
        <taxon>Bacteroidota</taxon>
        <taxon>Sphingobacteriia</taxon>
        <taxon>Sphingobacteriales</taxon>
        <taxon>Sphingobacteriaceae</taxon>
        <taxon>Sphingobacterium</taxon>
    </lineage>
</organism>
<protein>
    <recommendedName>
        <fullName evidence="3">UDP-N-acetylglucosamine kinase</fullName>
    </recommendedName>
</protein>
<sequence length="250" mass="28137">MARIKRLRVFAGPNGSGKSTLFHVINEQFQTGPFVNADIIESHLSATGYVNLADFGLQLSQRDLDSFFQQPASLSLLEKSRKAGHEITILIKNNIIVDRGRKTHSYEASLITAFIRSHLMKKGVSYAFESVMSHPSKLEEIKHAKELAYKTYLYFVCLDDPLLNISRVSNRVEKGGHAVPDEKIIQRYDRVLDLLLSAVGICEKSFLFDNSSAAGMTLIAQLDKGQLTIMVDEDKLPNWFISSIINRIDY</sequence>
<evidence type="ECO:0008006" key="3">
    <source>
        <dbReference type="Google" id="ProtNLM"/>
    </source>
</evidence>
<evidence type="ECO:0000313" key="2">
    <source>
        <dbReference type="Proteomes" id="UP001221558"/>
    </source>
</evidence>
<reference evidence="1 2" key="1">
    <citation type="submission" date="2023-02" db="EMBL/GenBank/DDBJ databases">
        <title>Genome sequence of Sphingobacterium sp. KACC 22765.</title>
        <authorList>
            <person name="Kim S."/>
            <person name="Heo J."/>
            <person name="Kwon S.-W."/>
        </authorList>
    </citation>
    <scope>NUCLEOTIDE SEQUENCE [LARGE SCALE GENOMIC DNA]</scope>
    <source>
        <strain evidence="1 2">KACC 22765</strain>
    </source>
</reference>
<name>A0ABY7WHQ6_9SPHI</name>
<dbReference type="Proteomes" id="UP001221558">
    <property type="component" value="Chromosome"/>
</dbReference>
<dbReference type="RefSeq" id="WP_274267864.1">
    <property type="nucleotide sequence ID" value="NZ_CP117880.1"/>
</dbReference>
<dbReference type="EMBL" id="CP117880">
    <property type="protein sequence ID" value="WDF69136.1"/>
    <property type="molecule type" value="Genomic_DNA"/>
</dbReference>
<dbReference type="InterPro" id="IPR027417">
    <property type="entry name" value="P-loop_NTPase"/>
</dbReference>
<keyword evidence="2" id="KW-1185">Reference proteome</keyword>